<comment type="caution">
    <text evidence="2">The sequence shown here is derived from an EMBL/GenBank/DDBJ whole genome shotgun (WGS) entry which is preliminary data.</text>
</comment>
<proteinExistence type="predicted"/>
<protein>
    <submittedName>
        <fullName evidence="2">Uncharacterized protein</fullName>
    </submittedName>
</protein>
<keyword evidence="1" id="KW-1133">Transmembrane helix</keyword>
<keyword evidence="3" id="KW-1185">Reference proteome</keyword>
<dbReference type="Proteomes" id="UP000248214">
    <property type="component" value="Unassembled WGS sequence"/>
</dbReference>
<evidence type="ECO:0000313" key="3">
    <source>
        <dbReference type="Proteomes" id="UP000248214"/>
    </source>
</evidence>
<keyword evidence="1" id="KW-0472">Membrane</keyword>
<sequence>MLRLINDHFFKIAITALALAIILSFTSLSSWKSMDEVFIFFPEDEHIFFREAKTNLDLLSKKDNDEYILQWSFASETNEPAFLRSDLSIMFENGAFAAAKKQSLKDQLFIEGVESYDGEDSGRFDVITFHHAETHYEEDIYRSKHAWSQDQLYVVDSPFSQLHAFKEPSSDDESRSKQVLDSIIDQQLSYELDELVEEFQIDVDEYHLFTLLDLPQYMHLPLPGMTEKESFATVGQLWEGFYRYYVLGINTFTEETYSPRGNSIPHILLHKDGTHLLLLYKTKDGSKQQLFQMINKDEDMTYQDSIN</sequence>
<dbReference type="OrthoDB" id="2959394at2"/>
<evidence type="ECO:0000256" key="1">
    <source>
        <dbReference type="SAM" id="Phobius"/>
    </source>
</evidence>
<dbReference type="RefSeq" id="WP_110607941.1">
    <property type="nucleotide sequence ID" value="NZ_PDOD01000001.1"/>
</dbReference>
<dbReference type="AlphaFoldDB" id="A0A323TJQ1"/>
<accession>A0A323TJQ1</accession>
<organism evidence="2 3">
    <name type="scientific">Salipaludibacillus keqinensis</name>
    <dbReference type="NCBI Taxonomy" id="2045207"/>
    <lineage>
        <taxon>Bacteria</taxon>
        <taxon>Bacillati</taxon>
        <taxon>Bacillota</taxon>
        <taxon>Bacilli</taxon>
        <taxon>Bacillales</taxon>
        <taxon>Bacillaceae</taxon>
    </lineage>
</organism>
<dbReference type="EMBL" id="PDOD01000001">
    <property type="protein sequence ID" value="PYZ94306.1"/>
    <property type="molecule type" value="Genomic_DNA"/>
</dbReference>
<name>A0A323TJQ1_9BACI</name>
<evidence type="ECO:0000313" key="2">
    <source>
        <dbReference type="EMBL" id="PYZ94306.1"/>
    </source>
</evidence>
<keyword evidence="1" id="KW-0812">Transmembrane</keyword>
<reference evidence="2 3" key="1">
    <citation type="submission" date="2017-10" db="EMBL/GenBank/DDBJ databases">
        <title>Bacillus sp. nov., a halophilic bacterium isolated from a Keqin Lake.</title>
        <authorList>
            <person name="Wang H."/>
        </authorList>
    </citation>
    <scope>NUCLEOTIDE SEQUENCE [LARGE SCALE GENOMIC DNA]</scope>
    <source>
        <strain evidence="2 3">KQ-12</strain>
    </source>
</reference>
<feature type="transmembrane region" description="Helical" evidence="1">
    <location>
        <begin position="12"/>
        <end position="31"/>
    </location>
</feature>
<gene>
    <name evidence="2" type="ORF">CR194_01875</name>
</gene>